<dbReference type="Proteomes" id="UP000027222">
    <property type="component" value="Unassembled WGS sequence"/>
</dbReference>
<accession>A0A067TG40</accession>
<evidence type="ECO:0000313" key="3">
    <source>
        <dbReference type="Proteomes" id="UP000027222"/>
    </source>
</evidence>
<dbReference type="InterPro" id="IPR047187">
    <property type="entry name" value="SF1_C_Upf1"/>
</dbReference>
<reference evidence="3" key="1">
    <citation type="journal article" date="2014" name="Proc. Natl. Acad. Sci. U.S.A.">
        <title>Extensive sampling of basidiomycete genomes demonstrates inadequacy of the white-rot/brown-rot paradigm for wood decay fungi.</title>
        <authorList>
            <person name="Riley R."/>
            <person name="Salamov A.A."/>
            <person name="Brown D.W."/>
            <person name="Nagy L.G."/>
            <person name="Floudas D."/>
            <person name="Held B.W."/>
            <person name="Levasseur A."/>
            <person name="Lombard V."/>
            <person name="Morin E."/>
            <person name="Otillar R."/>
            <person name="Lindquist E.A."/>
            <person name="Sun H."/>
            <person name="LaButti K.M."/>
            <person name="Schmutz J."/>
            <person name="Jabbour D."/>
            <person name="Luo H."/>
            <person name="Baker S.E."/>
            <person name="Pisabarro A.G."/>
            <person name="Walton J.D."/>
            <person name="Blanchette R.A."/>
            <person name="Henrissat B."/>
            <person name="Martin F."/>
            <person name="Cullen D."/>
            <person name="Hibbett D.S."/>
            <person name="Grigoriev I.V."/>
        </authorList>
    </citation>
    <scope>NUCLEOTIDE SEQUENCE [LARGE SCALE GENOMIC DNA]</scope>
    <source>
        <strain evidence="3">CBS 339.88</strain>
    </source>
</reference>
<dbReference type="CDD" id="cd18808">
    <property type="entry name" value="SF1_C_Upf1"/>
    <property type="match status" value="1"/>
</dbReference>
<dbReference type="InterPro" id="IPR027417">
    <property type="entry name" value="P-loop_NTPase"/>
</dbReference>
<sequence length="495" mass="55354">MQVTGQHGNFTVKGSVVGVSGRSGNVNAPKTLTDKIITTVTSIGRDDPTTAEAQRAATVLRILQGSEKLLDESPWIQNIWFPLSDDGLLLWPKEWMQASQGSQRRPAAPQQANLPSLPLNSSQQTAVNYMFSELDDHRITLVQGPPGTGKTSVIASFVQFSVALDRGGIWLVAQSNVAVKNIAEKLISSGFTAWKLLVSKDFQFQWHEHLYTKVSDNVIRSDQFNIASNKANLRGIQVILCTLSMLSNSQIAKFAKEVPLRTLVVDEASQIEIGDYISIFSNFKRTLRKACFIGDDKQLPPFGQEDLQDLQSIFEITHLKAVYDNKLNSNPLHLIKDDITACYFIDIAGKEKALETGSFLNELECQAILKLAQKLEEQEKKYRIITPYEGQRSHIEMRMQEEGLQWGDKCFNVDSFQGNEEDFIIISVVRTRALGFLKNLRRTNVMLSRCKKGMFIVSSLQFLTGTGAGSLVGQMLKKMDPAVWLTLDEIEEGKF</sequence>
<dbReference type="PANTHER" id="PTHR10887:SF495">
    <property type="entry name" value="HELICASE SENATAXIN ISOFORM X1-RELATED"/>
    <property type="match status" value="1"/>
</dbReference>
<evidence type="ECO:0000259" key="1">
    <source>
        <dbReference type="Pfam" id="PF13087"/>
    </source>
</evidence>
<gene>
    <name evidence="2" type="ORF">GALMADRAFT_1274943</name>
</gene>
<dbReference type="OrthoDB" id="6513042at2759"/>
<dbReference type="Gene3D" id="3.40.50.300">
    <property type="entry name" value="P-loop containing nucleotide triphosphate hydrolases"/>
    <property type="match status" value="2"/>
</dbReference>
<dbReference type="SUPFAM" id="SSF52540">
    <property type="entry name" value="P-loop containing nucleoside triphosphate hydrolases"/>
    <property type="match status" value="1"/>
</dbReference>
<dbReference type="InterPro" id="IPR045055">
    <property type="entry name" value="DNA2/NAM7-like"/>
</dbReference>
<dbReference type="Pfam" id="PF13087">
    <property type="entry name" value="AAA_12"/>
    <property type="match status" value="1"/>
</dbReference>
<dbReference type="CDD" id="cd17934">
    <property type="entry name" value="DEXXQc_Upf1-like"/>
    <property type="match status" value="1"/>
</dbReference>
<keyword evidence="3" id="KW-1185">Reference proteome</keyword>
<dbReference type="InterPro" id="IPR041679">
    <property type="entry name" value="DNA2/NAM7-like_C"/>
</dbReference>
<dbReference type="EMBL" id="KL142374">
    <property type="protein sequence ID" value="KDR78869.1"/>
    <property type="molecule type" value="Genomic_DNA"/>
</dbReference>
<dbReference type="AlphaFoldDB" id="A0A067TG40"/>
<protein>
    <recommendedName>
        <fullName evidence="1">DNA2/NAM7 helicase-like C-terminal domain-containing protein</fullName>
    </recommendedName>
</protein>
<evidence type="ECO:0000313" key="2">
    <source>
        <dbReference type="EMBL" id="KDR78869.1"/>
    </source>
</evidence>
<organism evidence="2 3">
    <name type="scientific">Galerina marginata (strain CBS 339.88)</name>
    <dbReference type="NCBI Taxonomy" id="685588"/>
    <lineage>
        <taxon>Eukaryota</taxon>
        <taxon>Fungi</taxon>
        <taxon>Dikarya</taxon>
        <taxon>Basidiomycota</taxon>
        <taxon>Agaricomycotina</taxon>
        <taxon>Agaricomycetes</taxon>
        <taxon>Agaricomycetidae</taxon>
        <taxon>Agaricales</taxon>
        <taxon>Agaricineae</taxon>
        <taxon>Strophariaceae</taxon>
        <taxon>Galerina</taxon>
    </lineage>
</organism>
<dbReference type="Pfam" id="PF13245">
    <property type="entry name" value="AAA_19"/>
    <property type="match status" value="1"/>
</dbReference>
<dbReference type="PANTHER" id="PTHR10887">
    <property type="entry name" value="DNA2/NAM7 HELICASE FAMILY"/>
    <property type="match status" value="1"/>
</dbReference>
<proteinExistence type="predicted"/>
<dbReference type="STRING" id="685588.A0A067TG40"/>
<name>A0A067TG40_GALM3</name>
<feature type="domain" description="DNA2/NAM7 helicase-like C-terminal" evidence="1">
    <location>
        <begin position="334"/>
        <end position="459"/>
    </location>
</feature>
<dbReference type="HOGENOM" id="CLU_010083_1_0_1"/>